<evidence type="ECO:0000256" key="7">
    <source>
        <dbReference type="ARBA" id="ARBA00047960"/>
    </source>
</evidence>
<keyword evidence="5" id="KW-0676">Redox-active center</keyword>
<name>A0A1Q2ZZ32_ZYGRO</name>
<dbReference type="GO" id="GO:0015038">
    <property type="term" value="F:glutathione disulfide oxidoreductase activity"/>
    <property type="evidence" value="ECO:0007669"/>
    <property type="project" value="TreeGrafter"/>
</dbReference>
<comment type="catalytic activity">
    <reaction evidence="6">
        <text>1-chloro-2,4-dinitrobenzene + glutathione = 2,4-dinitrophenyl-S-glutathione + chloride + H(+)</text>
        <dbReference type="Rhea" id="RHEA:51220"/>
        <dbReference type="ChEBI" id="CHEBI:15378"/>
        <dbReference type="ChEBI" id="CHEBI:17996"/>
        <dbReference type="ChEBI" id="CHEBI:34718"/>
        <dbReference type="ChEBI" id="CHEBI:57925"/>
        <dbReference type="ChEBI" id="CHEBI:133977"/>
        <dbReference type="EC" id="2.5.1.18"/>
    </reaction>
</comment>
<dbReference type="GO" id="GO:0005634">
    <property type="term" value="C:nucleus"/>
    <property type="evidence" value="ECO:0007669"/>
    <property type="project" value="TreeGrafter"/>
</dbReference>
<comment type="caution">
    <text evidence="10">The sequence shown here is derived from an EMBL/GenBank/DDBJ whole genome shotgun (WGS) entry which is preliminary data.</text>
</comment>
<evidence type="ECO:0000256" key="1">
    <source>
        <dbReference type="ARBA" id="ARBA00000217"/>
    </source>
</evidence>
<organism evidence="10 11">
    <name type="scientific">Zygosaccharomyces rouxii</name>
    <dbReference type="NCBI Taxonomy" id="4956"/>
    <lineage>
        <taxon>Eukaryota</taxon>
        <taxon>Fungi</taxon>
        <taxon>Dikarya</taxon>
        <taxon>Ascomycota</taxon>
        <taxon>Saccharomycotina</taxon>
        <taxon>Saccharomycetes</taxon>
        <taxon>Saccharomycetales</taxon>
        <taxon>Saccharomycetaceae</taxon>
        <taxon>Zygosaccharomyces</taxon>
    </lineage>
</organism>
<keyword evidence="8" id="KW-1133">Transmembrane helix</keyword>
<accession>A0A1Q2ZZ32</accession>
<dbReference type="InterPro" id="IPR036249">
    <property type="entry name" value="Thioredoxin-like_sf"/>
</dbReference>
<evidence type="ECO:0000256" key="3">
    <source>
        <dbReference type="ARBA" id="ARBA00022982"/>
    </source>
</evidence>
<comment type="catalytic activity">
    <reaction evidence="1">
        <text>2 glutathione + H2O2 = glutathione disulfide + 2 H2O</text>
        <dbReference type="Rhea" id="RHEA:16833"/>
        <dbReference type="ChEBI" id="CHEBI:15377"/>
        <dbReference type="ChEBI" id="CHEBI:16240"/>
        <dbReference type="ChEBI" id="CHEBI:57925"/>
        <dbReference type="ChEBI" id="CHEBI:58297"/>
        <dbReference type="EC" id="1.11.1.9"/>
    </reaction>
</comment>
<dbReference type="InterPro" id="IPR011899">
    <property type="entry name" value="Glutaredoxin_euk/vir"/>
</dbReference>
<dbReference type="Pfam" id="PF00462">
    <property type="entry name" value="Glutaredoxin"/>
    <property type="match status" value="1"/>
</dbReference>
<dbReference type="OrthoDB" id="418495at2759"/>
<evidence type="ECO:0000313" key="11">
    <source>
        <dbReference type="Proteomes" id="UP000187013"/>
    </source>
</evidence>
<dbReference type="Gene3D" id="3.40.30.10">
    <property type="entry name" value="Glutaredoxin"/>
    <property type="match status" value="1"/>
</dbReference>
<evidence type="ECO:0000259" key="9">
    <source>
        <dbReference type="Pfam" id="PF00462"/>
    </source>
</evidence>
<feature type="transmembrane region" description="Helical" evidence="8">
    <location>
        <begin position="6"/>
        <end position="24"/>
    </location>
</feature>
<dbReference type="GO" id="GO:0034599">
    <property type="term" value="P:cellular response to oxidative stress"/>
    <property type="evidence" value="ECO:0007669"/>
    <property type="project" value="TreeGrafter"/>
</dbReference>
<dbReference type="EMBL" id="BDGX01000011">
    <property type="protein sequence ID" value="GAV48563.1"/>
    <property type="molecule type" value="Genomic_DNA"/>
</dbReference>
<keyword evidence="2" id="KW-0813">Transport</keyword>
<evidence type="ECO:0000256" key="2">
    <source>
        <dbReference type="ARBA" id="ARBA00022448"/>
    </source>
</evidence>
<evidence type="ECO:0000256" key="8">
    <source>
        <dbReference type="SAM" id="Phobius"/>
    </source>
</evidence>
<keyword evidence="4" id="KW-1015">Disulfide bond</keyword>
<reference evidence="10 11" key="1">
    <citation type="submission" date="2016-08" db="EMBL/GenBank/DDBJ databases">
        <title>Draft genome sequence of allopolyploid Zygosaccharomyces rouxii.</title>
        <authorList>
            <person name="Watanabe J."/>
            <person name="Uehara K."/>
            <person name="Mogi Y."/>
            <person name="Tsukioka Y."/>
        </authorList>
    </citation>
    <scope>NUCLEOTIDE SEQUENCE [LARGE SCALE GENOMIC DNA]</scope>
    <source>
        <strain evidence="10 11">NBRC 110957</strain>
    </source>
</reference>
<dbReference type="InterPro" id="IPR014025">
    <property type="entry name" value="Glutaredoxin_subgr"/>
</dbReference>
<dbReference type="PROSITE" id="PS51354">
    <property type="entry name" value="GLUTAREDOXIN_2"/>
    <property type="match status" value="1"/>
</dbReference>
<gene>
    <name evidence="10" type="ORF">ZYGR_0K00680</name>
</gene>
<dbReference type="GO" id="GO:0004602">
    <property type="term" value="F:glutathione peroxidase activity"/>
    <property type="evidence" value="ECO:0007669"/>
    <property type="project" value="UniProtKB-EC"/>
</dbReference>
<dbReference type="Proteomes" id="UP000187013">
    <property type="component" value="Unassembled WGS sequence"/>
</dbReference>
<protein>
    <recommendedName>
        <fullName evidence="9">Glutaredoxin domain-containing protein</fullName>
    </recommendedName>
</protein>
<dbReference type="InterPro" id="IPR011767">
    <property type="entry name" value="GLR_AS"/>
</dbReference>
<proteinExistence type="predicted"/>
<keyword evidence="3" id="KW-0249">Electron transport</keyword>
<dbReference type="InterPro" id="IPR002109">
    <property type="entry name" value="Glutaredoxin"/>
</dbReference>
<keyword evidence="8" id="KW-0472">Membrane</keyword>
<dbReference type="SUPFAM" id="SSF52833">
    <property type="entry name" value="Thioredoxin-like"/>
    <property type="match status" value="1"/>
</dbReference>
<dbReference type="PANTHER" id="PTHR45694">
    <property type="entry name" value="GLUTAREDOXIN 2"/>
    <property type="match status" value="1"/>
</dbReference>
<comment type="catalytic activity">
    <reaction evidence="7">
        <text>RX + glutathione = an S-substituted glutathione + a halide anion + H(+)</text>
        <dbReference type="Rhea" id="RHEA:16437"/>
        <dbReference type="ChEBI" id="CHEBI:15378"/>
        <dbReference type="ChEBI" id="CHEBI:16042"/>
        <dbReference type="ChEBI" id="CHEBI:17792"/>
        <dbReference type="ChEBI" id="CHEBI:57925"/>
        <dbReference type="ChEBI" id="CHEBI:90779"/>
        <dbReference type="EC" id="2.5.1.18"/>
    </reaction>
</comment>
<keyword evidence="8" id="KW-0812">Transmembrane</keyword>
<dbReference type="GO" id="GO:0004364">
    <property type="term" value="F:glutathione transferase activity"/>
    <property type="evidence" value="ECO:0007669"/>
    <property type="project" value="UniProtKB-EC"/>
</dbReference>
<dbReference type="PANTHER" id="PTHR45694:SF18">
    <property type="entry name" value="GLUTAREDOXIN-1-RELATED"/>
    <property type="match status" value="1"/>
</dbReference>
<sequence>MDSIFDQYSILTIVIILSLTSLISKRFFTAATPRMVSQSTIQHVKGLIGQKKVFVASKTYCPYCQATLKTLFTDLKFPEAQAIVLQLNTMDDGQDIQDALYEINGQRTVPNIYIDGKHIGGNSDLQELNAAGKLEGLLQ</sequence>
<feature type="domain" description="Glutaredoxin" evidence="9">
    <location>
        <begin position="53"/>
        <end position="119"/>
    </location>
</feature>
<dbReference type="AlphaFoldDB" id="A0A1Q2ZZ32"/>
<dbReference type="CDD" id="cd03419">
    <property type="entry name" value="GRX_GRXh_1_2_like"/>
    <property type="match status" value="1"/>
</dbReference>
<dbReference type="FunFam" id="3.40.30.10:FF:000026">
    <property type="entry name" value="Glutaredoxin 2"/>
    <property type="match status" value="1"/>
</dbReference>
<dbReference type="PROSITE" id="PS00195">
    <property type="entry name" value="GLUTAREDOXIN_1"/>
    <property type="match status" value="1"/>
</dbReference>
<dbReference type="PRINTS" id="PR00160">
    <property type="entry name" value="GLUTAREDOXIN"/>
</dbReference>
<dbReference type="GO" id="GO:0005737">
    <property type="term" value="C:cytoplasm"/>
    <property type="evidence" value="ECO:0007669"/>
    <property type="project" value="TreeGrafter"/>
</dbReference>
<evidence type="ECO:0000256" key="5">
    <source>
        <dbReference type="ARBA" id="ARBA00023284"/>
    </source>
</evidence>
<evidence type="ECO:0000313" key="10">
    <source>
        <dbReference type="EMBL" id="GAV48563.1"/>
    </source>
</evidence>
<evidence type="ECO:0000256" key="4">
    <source>
        <dbReference type="ARBA" id="ARBA00023157"/>
    </source>
</evidence>
<dbReference type="NCBIfam" id="TIGR02180">
    <property type="entry name" value="GRX_euk"/>
    <property type="match status" value="1"/>
</dbReference>
<evidence type="ECO:0000256" key="6">
    <source>
        <dbReference type="ARBA" id="ARBA00035808"/>
    </source>
</evidence>